<organism evidence="2 3">
    <name type="scientific">Enterococcus faecalis</name>
    <name type="common">Streptococcus faecalis</name>
    <dbReference type="NCBI Taxonomy" id="1351"/>
    <lineage>
        <taxon>Bacteria</taxon>
        <taxon>Bacillati</taxon>
        <taxon>Bacillota</taxon>
        <taxon>Bacilli</taxon>
        <taxon>Lactobacillales</taxon>
        <taxon>Enterococcaceae</taxon>
        <taxon>Enterococcus</taxon>
    </lineage>
</organism>
<proteinExistence type="predicted"/>
<gene>
    <name evidence="2" type="ORF">H9Q64_05765</name>
</gene>
<keyword evidence="1" id="KW-0812">Transmembrane</keyword>
<dbReference type="Proteomes" id="UP000516122">
    <property type="component" value="Chromosome"/>
</dbReference>
<dbReference type="AlphaFoldDB" id="A0A7H0FRW4"/>
<feature type="transmembrane region" description="Helical" evidence="1">
    <location>
        <begin position="154"/>
        <end position="179"/>
    </location>
</feature>
<name>A0A7H0FRW4_ENTFL</name>
<reference evidence="2 3" key="1">
    <citation type="submission" date="2020-08" db="EMBL/GenBank/DDBJ databases">
        <title>Enterococcus faecalis SF28073 genome assembly.</title>
        <authorList>
            <person name="Duerkop B.A."/>
            <person name="Johnson C.N."/>
        </authorList>
    </citation>
    <scope>NUCLEOTIDE SEQUENCE [LARGE SCALE GENOMIC DNA]</scope>
    <source>
        <strain evidence="2 3">SF28073</strain>
    </source>
</reference>
<feature type="transmembrane region" description="Helical" evidence="1">
    <location>
        <begin position="55"/>
        <end position="76"/>
    </location>
</feature>
<dbReference type="RefSeq" id="WP_002383385.1">
    <property type="nucleotide sequence ID" value="NZ_CABGRP010000009.1"/>
</dbReference>
<keyword evidence="1" id="KW-1133">Transmembrane helix</keyword>
<evidence type="ECO:0000313" key="3">
    <source>
        <dbReference type="Proteomes" id="UP000516122"/>
    </source>
</evidence>
<accession>A0A7H0FRW4</accession>
<evidence type="ECO:0000313" key="2">
    <source>
        <dbReference type="EMBL" id="QNP38780.1"/>
    </source>
</evidence>
<feature type="transmembrane region" description="Helical" evidence="1">
    <location>
        <begin position="88"/>
        <end position="110"/>
    </location>
</feature>
<sequence>MSKCYKYTDEKYEVFVENSVFIKDKEKNVYLKSELKNLPKSIQESLNEYTPKVTVIKFASIITFFIFLLFINVILLNHSDTKIQSISANLHLAYIFLFFYLSLNIFIHELGHIKSLNYIGKKHQKIGFKMNYYIFPAIYVEMNEIYLISKNEKIIVHLAGLITNYLTINFIQVINLLFLKNKILDSSFIFFHMRCYGI</sequence>
<keyword evidence="1" id="KW-0472">Membrane</keyword>
<dbReference type="EMBL" id="CP060804">
    <property type="protein sequence ID" value="QNP38780.1"/>
    <property type="molecule type" value="Genomic_DNA"/>
</dbReference>
<evidence type="ECO:0000256" key="1">
    <source>
        <dbReference type="SAM" id="Phobius"/>
    </source>
</evidence>
<protein>
    <submittedName>
        <fullName evidence="2">Uncharacterized protein</fullName>
    </submittedName>
</protein>